<dbReference type="EMBL" id="VFIA01000098">
    <property type="protein sequence ID" value="MBC3795244.1"/>
    <property type="molecule type" value="Genomic_DNA"/>
</dbReference>
<accession>A0ABR6WG07</accession>
<comment type="caution">
    <text evidence="1">The sequence shown here is derived from an EMBL/GenBank/DDBJ whole genome shotgun (WGS) entry which is preliminary data.</text>
</comment>
<keyword evidence="2" id="KW-1185">Reference proteome</keyword>
<reference evidence="1 2" key="1">
    <citation type="submission" date="2019-06" db="EMBL/GenBank/DDBJ databases">
        <title>Spirosoma utsteinense sp. nov. isolated from Antarctic ice-free soils.</title>
        <authorList>
            <person name="Tahon G."/>
        </authorList>
    </citation>
    <scope>NUCLEOTIDE SEQUENCE [LARGE SCALE GENOMIC DNA]</scope>
    <source>
        <strain evidence="1 2">LMG 31447</strain>
    </source>
</reference>
<name>A0ABR6WG07_9BACT</name>
<dbReference type="RefSeq" id="WP_186742477.1">
    <property type="nucleotide sequence ID" value="NZ_VFIA01000098.1"/>
</dbReference>
<gene>
    <name evidence="1" type="ORF">FH603_5779</name>
</gene>
<proteinExistence type="predicted"/>
<sequence>MTFIRTPARQRVSLRQTHCDEWVAFYTAQLAIRDGLSRQHALEITNLRLFKEGQHAWAVVIKRQTMEIVSYELLNQTNQTTLQLHQDQEDTELEEAIRLH</sequence>
<evidence type="ECO:0000313" key="2">
    <source>
        <dbReference type="Proteomes" id="UP000700732"/>
    </source>
</evidence>
<evidence type="ECO:0000313" key="1">
    <source>
        <dbReference type="EMBL" id="MBC3795244.1"/>
    </source>
</evidence>
<organism evidence="1 2">
    <name type="scientific">Spirosoma utsteinense</name>
    <dbReference type="NCBI Taxonomy" id="2585773"/>
    <lineage>
        <taxon>Bacteria</taxon>
        <taxon>Pseudomonadati</taxon>
        <taxon>Bacteroidota</taxon>
        <taxon>Cytophagia</taxon>
        <taxon>Cytophagales</taxon>
        <taxon>Cytophagaceae</taxon>
        <taxon>Spirosoma</taxon>
    </lineage>
</organism>
<protein>
    <submittedName>
        <fullName evidence="1">Uncharacterized protein</fullName>
    </submittedName>
</protein>
<dbReference type="Proteomes" id="UP000700732">
    <property type="component" value="Unassembled WGS sequence"/>
</dbReference>